<name>A0ABT3DCK3_9BACI</name>
<keyword evidence="1" id="KW-0812">Transmembrane</keyword>
<dbReference type="Gene3D" id="2.30.30.40">
    <property type="entry name" value="SH3 Domains"/>
    <property type="match status" value="1"/>
</dbReference>
<dbReference type="SMART" id="SM00287">
    <property type="entry name" value="SH3b"/>
    <property type="match status" value="1"/>
</dbReference>
<reference evidence="3 4" key="1">
    <citation type="submission" date="2022-10" db="EMBL/GenBank/DDBJ databases">
        <title>Draft genome assembly of moderately radiation resistant bacterium Metabacillus halosaccharovorans.</title>
        <authorList>
            <person name="Pal S."/>
            <person name="Gopinathan A."/>
        </authorList>
    </citation>
    <scope>NUCLEOTIDE SEQUENCE [LARGE SCALE GENOMIC DNA]</scope>
    <source>
        <strain evidence="3 4">VITHBRA001</strain>
    </source>
</reference>
<dbReference type="PROSITE" id="PS51781">
    <property type="entry name" value="SH3B"/>
    <property type="match status" value="1"/>
</dbReference>
<evidence type="ECO:0000313" key="4">
    <source>
        <dbReference type="Proteomes" id="UP001526147"/>
    </source>
</evidence>
<feature type="transmembrane region" description="Helical" evidence="1">
    <location>
        <begin position="12"/>
        <end position="34"/>
    </location>
</feature>
<accession>A0ABT3DCK3</accession>
<organism evidence="3 4">
    <name type="scientific">Metabacillus halosaccharovorans</name>
    <dbReference type="NCBI Taxonomy" id="930124"/>
    <lineage>
        <taxon>Bacteria</taxon>
        <taxon>Bacillati</taxon>
        <taxon>Bacillota</taxon>
        <taxon>Bacilli</taxon>
        <taxon>Bacillales</taxon>
        <taxon>Bacillaceae</taxon>
        <taxon>Metabacillus</taxon>
    </lineage>
</organism>
<dbReference type="EMBL" id="JAOYEY010000023">
    <property type="protein sequence ID" value="MCV9884778.1"/>
    <property type="molecule type" value="Genomic_DNA"/>
</dbReference>
<dbReference type="RefSeq" id="WP_264141693.1">
    <property type="nucleotide sequence ID" value="NZ_JAOYEY010000023.1"/>
</dbReference>
<feature type="transmembrane region" description="Helical" evidence="1">
    <location>
        <begin position="122"/>
        <end position="139"/>
    </location>
</feature>
<feature type="transmembrane region" description="Helical" evidence="1">
    <location>
        <begin position="46"/>
        <end position="69"/>
    </location>
</feature>
<comment type="caution">
    <text evidence="3">The sequence shown here is derived from an EMBL/GenBank/DDBJ whole genome shotgun (WGS) entry which is preliminary data.</text>
</comment>
<evidence type="ECO:0000259" key="2">
    <source>
        <dbReference type="PROSITE" id="PS51781"/>
    </source>
</evidence>
<dbReference type="InterPro" id="IPR003646">
    <property type="entry name" value="SH3-like_bac-type"/>
</dbReference>
<evidence type="ECO:0000256" key="1">
    <source>
        <dbReference type="SAM" id="Phobius"/>
    </source>
</evidence>
<keyword evidence="4" id="KW-1185">Reference proteome</keyword>
<keyword evidence="1" id="KW-0472">Membrane</keyword>
<feature type="domain" description="SH3b" evidence="2">
    <location>
        <begin position="190"/>
        <end position="262"/>
    </location>
</feature>
<dbReference type="Pfam" id="PF08239">
    <property type="entry name" value="SH3_3"/>
    <property type="match status" value="1"/>
</dbReference>
<gene>
    <name evidence="3" type="ORF">OIH86_03865</name>
</gene>
<evidence type="ECO:0000313" key="3">
    <source>
        <dbReference type="EMBL" id="MCV9884778.1"/>
    </source>
</evidence>
<keyword evidence="1" id="KW-1133">Transmembrane helix</keyword>
<proteinExistence type="predicted"/>
<dbReference type="Proteomes" id="UP001526147">
    <property type="component" value="Unassembled WGS sequence"/>
</dbReference>
<sequence length="262" mass="30514">METILQQLYWLWVPLALLPIWLRIAIFTFIMIILMRPILFHLAPRLIHWGSILLHKAVYYFSYPVMVLFHRMLTKRRNQGDYSIPSWIEGTEEIFAFLLTTSSKTETITKKRTRNKAKWKRTFRLVGFVLAILLPLAIINNPTSSYSRTWDRFDKWMTEEKVQNDLGFDIKNYQGTFLAKVDEVSAKVNPKEYTLTDQYKTSGGNIRANPTLDAKIVAAIIKDDTVTYLDEQKTDNSGITWLKVETKTGKTGWISGRIVQEK</sequence>
<protein>
    <submittedName>
        <fullName evidence="3">SH3 domain-containing protein</fullName>
    </submittedName>
</protein>